<dbReference type="EMBL" id="JAGRQC010000001">
    <property type="protein sequence ID" value="MBR0551225.1"/>
    <property type="molecule type" value="Genomic_DNA"/>
</dbReference>
<feature type="compositionally biased region" description="Low complexity" evidence="5">
    <location>
        <begin position="12"/>
        <end position="21"/>
    </location>
</feature>
<evidence type="ECO:0000256" key="2">
    <source>
        <dbReference type="ARBA" id="ARBA00022670"/>
    </source>
</evidence>
<organism evidence="7 8">
    <name type="scientific">Stakelama marina</name>
    <dbReference type="NCBI Taxonomy" id="2826939"/>
    <lineage>
        <taxon>Bacteria</taxon>
        <taxon>Pseudomonadati</taxon>
        <taxon>Pseudomonadota</taxon>
        <taxon>Alphaproteobacteria</taxon>
        <taxon>Sphingomonadales</taxon>
        <taxon>Sphingomonadaceae</taxon>
        <taxon>Stakelama</taxon>
    </lineage>
</organism>
<comment type="similarity">
    <text evidence="1">Belongs to the peptidase C40 family.</text>
</comment>
<dbReference type="Pfam" id="PF00877">
    <property type="entry name" value="NLPC_P60"/>
    <property type="match status" value="1"/>
</dbReference>
<gene>
    <name evidence="7" type="ORF">J7S20_01755</name>
</gene>
<name>A0A8T4IE00_9SPHN</name>
<evidence type="ECO:0000313" key="7">
    <source>
        <dbReference type="EMBL" id="MBR0551225.1"/>
    </source>
</evidence>
<dbReference type="InterPro" id="IPR000064">
    <property type="entry name" value="NLP_P60_dom"/>
</dbReference>
<dbReference type="InterPro" id="IPR051794">
    <property type="entry name" value="PG_Endopeptidase_C40"/>
</dbReference>
<evidence type="ECO:0000256" key="1">
    <source>
        <dbReference type="ARBA" id="ARBA00007074"/>
    </source>
</evidence>
<sequence>MQSSGISSPANPSRKPTSSTSKRSRFSLSGRSARIDPRVAAVRSDLADIRLAERVFAPHYAAALTRTVALQSPLRGAASSDAEPVSEILPGEPFDMLEISRDWAWGRSPVDGAVGYVELSALTDDVPADTPEPTSGDFVATAESLVGVPATPGGRSKKGLNCTGLVFLALQRAGIECPRFCDLQAQALGTEVPANASLQRGDLIYFDDHAAIMTDDSNLVHVTDTGVERAALADVEGSERYGAIVARRRIAK</sequence>
<dbReference type="PANTHER" id="PTHR47359:SF3">
    <property type="entry name" value="NLP_P60 DOMAIN-CONTAINING PROTEIN-RELATED"/>
    <property type="match status" value="1"/>
</dbReference>
<proteinExistence type="inferred from homology"/>
<dbReference type="Pfam" id="PF18348">
    <property type="entry name" value="SH3_16"/>
    <property type="match status" value="1"/>
</dbReference>
<accession>A0A8T4IE00</accession>
<comment type="caution">
    <text evidence="7">The sequence shown here is derived from an EMBL/GenBank/DDBJ whole genome shotgun (WGS) entry which is preliminary data.</text>
</comment>
<feature type="region of interest" description="Disordered" evidence="5">
    <location>
        <begin position="1"/>
        <end position="30"/>
    </location>
</feature>
<evidence type="ECO:0000256" key="5">
    <source>
        <dbReference type="SAM" id="MobiDB-lite"/>
    </source>
</evidence>
<dbReference type="AlphaFoldDB" id="A0A8T4IE00"/>
<feature type="compositionally biased region" description="Polar residues" evidence="5">
    <location>
        <begin position="1"/>
        <end position="11"/>
    </location>
</feature>
<keyword evidence="4" id="KW-0788">Thiol protease</keyword>
<keyword evidence="3" id="KW-0378">Hydrolase</keyword>
<dbReference type="PANTHER" id="PTHR47359">
    <property type="entry name" value="PEPTIDOGLYCAN DL-ENDOPEPTIDASE CWLO"/>
    <property type="match status" value="1"/>
</dbReference>
<protein>
    <submittedName>
        <fullName evidence="7">C40 family peptidase</fullName>
    </submittedName>
</protein>
<dbReference type="GO" id="GO:0008234">
    <property type="term" value="F:cysteine-type peptidase activity"/>
    <property type="evidence" value="ECO:0007669"/>
    <property type="project" value="UniProtKB-KW"/>
</dbReference>
<evidence type="ECO:0000259" key="6">
    <source>
        <dbReference type="PROSITE" id="PS51935"/>
    </source>
</evidence>
<keyword evidence="8" id="KW-1185">Reference proteome</keyword>
<dbReference type="InterPro" id="IPR038765">
    <property type="entry name" value="Papain-like_cys_pep_sf"/>
</dbReference>
<evidence type="ECO:0000313" key="8">
    <source>
        <dbReference type="Proteomes" id="UP000676996"/>
    </source>
</evidence>
<feature type="domain" description="NlpC/P60" evidence="6">
    <location>
        <begin position="132"/>
        <end position="251"/>
    </location>
</feature>
<evidence type="ECO:0000256" key="4">
    <source>
        <dbReference type="ARBA" id="ARBA00022807"/>
    </source>
</evidence>
<dbReference type="Gene3D" id="3.90.1720.10">
    <property type="entry name" value="endopeptidase domain like (from Nostoc punctiforme)"/>
    <property type="match status" value="1"/>
</dbReference>
<dbReference type="RefSeq" id="WP_284052512.1">
    <property type="nucleotide sequence ID" value="NZ_JAGRQC010000001.1"/>
</dbReference>
<dbReference type="GO" id="GO:0006508">
    <property type="term" value="P:proteolysis"/>
    <property type="evidence" value="ECO:0007669"/>
    <property type="project" value="UniProtKB-KW"/>
</dbReference>
<dbReference type="SUPFAM" id="SSF54001">
    <property type="entry name" value="Cysteine proteinases"/>
    <property type="match status" value="1"/>
</dbReference>
<dbReference type="PROSITE" id="PS51935">
    <property type="entry name" value="NLPC_P60"/>
    <property type="match status" value="1"/>
</dbReference>
<evidence type="ECO:0000256" key="3">
    <source>
        <dbReference type="ARBA" id="ARBA00022801"/>
    </source>
</evidence>
<dbReference type="Proteomes" id="UP000676996">
    <property type="component" value="Unassembled WGS sequence"/>
</dbReference>
<reference evidence="7" key="1">
    <citation type="submission" date="2021-04" db="EMBL/GenBank/DDBJ databases">
        <title>Ouciella asimina sp. nov., isolated from the surface seawater in the hydrothermal field of Okinawa Trough.</title>
        <authorList>
            <person name="Shuang W."/>
        </authorList>
    </citation>
    <scope>NUCLEOTIDE SEQUENCE</scope>
    <source>
        <strain evidence="7">LXI357</strain>
    </source>
</reference>
<keyword evidence="2" id="KW-0645">Protease</keyword>
<dbReference type="InterPro" id="IPR041382">
    <property type="entry name" value="SH3_16"/>
</dbReference>